<dbReference type="OrthoDB" id="2018427at2759"/>
<evidence type="ECO:0000313" key="1">
    <source>
        <dbReference type="EMBL" id="VDM68953.1"/>
    </source>
</evidence>
<name>A0A3P7IMA7_STRVU</name>
<evidence type="ECO:0000313" key="2">
    <source>
        <dbReference type="Proteomes" id="UP000270094"/>
    </source>
</evidence>
<dbReference type="AlphaFoldDB" id="A0A3P7IMA7"/>
<protein>
    <submittedName>
        <fullName evidence="1">Uncharacterized protein</fullName>
    </submittedName>
</protein>
<accession>A0A3P7IMA7</accession>
<keyword evidence="2" id="KW-1185">Reference proteome</keyword>
<dbReference type="Proteomes" id="UP000270094">
    <property type="component" value="Unassembled WGS sequence"/>
</dbReference>
<reference evidence="1 2" key="1">
    <citation type="submission" date="2018-11" db="EMBL/GenBank/DDBJ databases">
        <authorList>
            <consortium name="Pathogen Informatics"/>
        </authorList>
    </citation>
    <scope>NUCLEOTIDE SEQUENCE [LARGE SCALE GENOMIC DNA]</scope>
</reference>
<dbReference type="EMBL" id="UYYB01010574">
    <property type="protein sequence ID" value="VDM68953.1"/>
    <property type="molecule type" value="Genomic_DNA"/>
</dbReference>
<sequence length="93" mass="10185">MSANLYRSPSQAAVYKSPSMSAFGAPFGSMSVADLGSLTRLEIERERADLSVQLIALTDRLEDAEGTTDSQVSPEIYIHQYFCSSLWFNSIAS</sequence>
<organism evidence="1 2">
    <name type="scientific">Strongylus vulgaris</name>
    <name type="common">Blood worm</name>
    <dbReference type="NCBI Taxonomy" id="40348"/>
    <lineage>
        <taxon>Eukaryota</taxon>
        <taxon>Metazoa</taxon>
        <taxon>Ecdysozoa</taxon>
        <taxon>Nematoda</taxon>
        <taxon>Chromadorea</taxon>
        <taxon>Rhabditida</taxon>
        <taxon>Rhabditina</taxon>
        <taxon>Rhabditomorpha</taxon>
        <taxon>Strongyloidea</taxon>
        <taxon>Strongylidae</taxon>
        <taxon>Strongylus</taxon>
    </lineage>
</organism>
<proteinExistence type="predicted"/>
<gene>
    <name evidence="1" type="ORF">SVUK_LOCUS3951</name>
</gene>